<gene>
    <name evidence="2" type="ORF">C7378_1506</name>
</gene>
<dbReference type="Gene3D" id="2.60.40.10">
    <property type="entry name" value="Immunoglobulins"/>
    <property type="match status" value="1"/>
</dbReference>
<dbReference type="InterPro" id="IPR051344">
    <property type="entry name" value="Vgb"/>
</dbReference>
<dbReference type="PANTHER" id="PTHR40274:SF4">
    <property type="entry name" value="BLL1406 PROTEIN"/>
    <property type="match status" value="1"/>
</dbReference>
<dbReference type="SUPFAM" id="SSF63829">
    <property type="entry name" value="Calcium-dependent phosphotriesterase"/>
    <property type="match status" value="1"/>
</dbReference>
<dbReference type="InterPro" id="IPR011042">
    <property type="entry name" value="6-blade_b-propeller_TolB-like"/>
</dbReference>
<evidence type="ECO:0008006" key="4">
    <source>
        <dbReference type="Google" id="ProtNLM"/>
    </source>
</evidence>
<dbReference type="PANTHER" id="PTHR40274">
    <property type="entry name" value="VIRGINIAMYCIN B LYASE"/>
    <property type="match status" value="1"/>
</dbReference>
<dbReference type="EMBL" id="SMGK01000002">
    <property type="protein sequence ID" value="TCK73887.1"/>
    <property type="molecule type" value="Genomic_DNA"/>
</dbReference>
<accession>A0A4R1L980</accession>
<proteinExistence type="predicted"/>
<protein>
    <recommendedName>
        <fullName evidence="4">Gluconolaconase</fullName>
    </recommendedName>
</protein>
<dbReference type="InterPro" id="IPR014756">
    <property type="entry name" value="Ig_E-set"/>
</dbReference>
<dbReference type="InterPro" id="IPR013783">
    <property type="entry name" value="Ig-like_fold"/>
</dbReference>
<feature type="region of interest" description="Disordered" evidence="1">
    <location>
        <begin position="1"/>
        <end position="22"/>
    </location>
</feature>
<organism evidence="2 3">
    <name type="scientific">Acidipila rosea</name>
    <dbReference type="NCBI Taxonomy" id="768535"/>
    <lineage>
        <taxon>Bacteria</taxon>
        <taxon>Pseudomonadati</taxon>
        <taxon>Acidobacteriota</taxon>
        <taxon>Terriglobia</taxon>
        <taxon>Terriglobales</taxon>
        <taxon>Acidobacteriaceae</taxon>
        <taxon>Acidipila</taxon>
    </lineage>
</organism>
<name>A0A4R1L980_9BACT</name>
<comment type="caution">
    <text evidence="2">The sequence shown here is derived from an EMBL/GenBank/DDBJ whole genome shotgun (WGS) entry which is preliminary data.</text>
</comment>
<sequence length="349" mass="36053">MPRMPKIESPLSSSAPRIASTDPSAALPGGDVDLLGANLGPILNHQPVVMLGESAMPVLLSRSQRITVRIPEEARSGNLRVLQNGAQSNTVEFDVAGLLATGIHAVTSPAVDLEGNIYTTFSGSRGQSTPVSVYRIGADGELRPLLSGLLNATGLAVGADGYLYVSSRNDGTVHRVSPSGASSQYAEGMGVATGLAFDAEQNLYVGDRSGTIFKIAPDRQIFVFATLEPSVAAYHLAFGMDGTLFVTGPTTSSHDCVYAIDRDGNASVFYRGLGRPQGLAIDIAGNIHVAASIGGRRGIVSITQAGDASLAIAGNGISGLAFAPDGMTILSTSNAIYHLALGIEGLRLF</sequence>
<dbReference type="Gene3D" id="2.120.10.30">
    <property type="entry name" value="TolB, C-terminal domain"/>
    <property type="match status" value="1"/>
</dbReference>
<keyword evidence="3" id="KW-1185">Reference proteome</keyword>
<dbReference type="SUPFAM" id="SSF81296">
    <property type="entry name" value="E set domains"/>
    <property type="match status" value="1"/>
</dbReference>
<reference evidence="2 3" key="1">
    <citation type="submission" date="2019-03" db="EMBL/GenBank/DDBJ databases">
        <title>Genomic Encyclopedia of Type Strains, Phase IV (KMG-IV): sequencing the most valuable type-strain genomes for metagenomic binning, comparative biology and taxonomic classification.</title>
        <authorList>
            <person name="Goeker M."/>
        </authorList>
    </citation>
    <scope>NUCLEOTIDE SEQUENCE [LARGE SCALE GENOMIC DNA]</scope>
    <source>
        <strain evidence="2 3">DSM 103428</strain>
    </source>
</reference>
<dbReference type="OrthoDB" id="108454at2"/>
<evidence type="ECO:0000256" key="1">
    <source>
        <dbReference type="SAM" id="MobiDB-lite"/>
    </source>
</evidence>
<evidence type="ECO:0000313" key="2">
    <source>
        <dbReference type="EMBL" id="TCK73887.1"/>
    </source>
</evidence>
<dbReference type="AlphaFoldDB" id="A0A4R1L980"/>
<evidence type="ECO:0000313" key="3">
    <source>
        <dbReference type="Proteomes" id="UP000295210"/>
    </source>
</evidence>
<dbReference type="Proteomes" id="UP000295210">
    <property type="component" value="Unassembled WGS sequence"/>
</dbReference>